<keyword evidence="15" id="KW-1185">Reference proteome</keyword>
<dbReference type="SMART" id="SM00387">
    <property type="entry name" value="HATPase_c"/>
    <property type="match status" value="1"/>
</dbReference>
<dbReference type="PRINTS" id="PR00344">
    <property type="entry name" value="BCTRLSENSOR"/>
</dbReference>
<comment type="catalytic activity">
    <reaction evidence="1">
        <text>ATP + protein L-histidine = ADP + protein N-phospho-L-histidine.</text>
        <dbReference type="EC" id="2.7.13.3"/>
    </reaction>
</comment>
<dbReference type="InterPro" id="IPR035965">
    <property type="entry name" value="PAS-like_dom_sf"/>
</dbReference>
<gene>
    <name evidence="14" type="ORF">HNQ64_001222</name>
</gene>
<dbReference type="InterPro" id="IPR003594">
    <property type="entry name" value="HATPase_dom"/>
</dbReference>
<dbReference type="InterPro" id="IPR036097">
    <property type="entry name" value="HisK_dim/P_sf"/>
</dbReference>
<dbReference type="PROSITE" id="PS50112">
    <property type="entry name" value="PAS"/>
    <property type="match status" value="1"/>
</dbReference>
<dbReference type="GO" id="GO:0006355">
    <property type="term" value="P:regulation of DNA-templated transcription"/>
    <property type="evidence" value="ECO:0007669"/>
    <property type="project" value="InterPro"/>
</dbReference>
<evidence type="ECO:0000256" key="6">
    <source>
        <dbReference type="ARBA" id="ARBA00022777"/>
    </source>
</evidence>
<dbReference type="CDD" id="cd00082">
    <property type="entry name" value="HisKA"/>
    <property type="match status" value="1"/>
</dbReference>
<dbReference type="SUPFAM" id="SSF55874">
    <property type="entry name" value="ATPase domain of HSP90 chaperone/DNA topoisomerase II/histidine kinase"/>
    <property type="match status" value="1"/>
</dbReference>
<feature type="domain" description="Response regulatory" evidence="11">
    <location>
        <begin position="17"/>
        <end position="132"/>
    </location>
</feature>
<dbReference type="InterPro" id="IPR004358">
    <property type="entry name" value="Sig_transdc_His_kin-like_C"/>
</dbReference>
<dbReference type="SUPFAM" id="SSF55785">
    <property type="entry name" value="PYP-like sensor domain (PAS domain)"/>
    <property type="match status" value="1"/>
</dbReference>
<dbReference type="InterPro" id="IPR005467">
    <property type="entry name" value="His_kinase_dom"/>
</dbReference>
<dbReference type="GO" id="GO:0005524">
    <property type="term" value="F:ATP binding"/>
    <property type="evidence" value="ECO:0007669"/>
    <property type="project" value="UniProtKB-KW"/>
</dbReference>
<dbReference type="Gene3D" id="3.40.50.2300">
    <property type="match status" value="2"/>
</dbReference>
<comment type="caution">
    <text evidence="14">The sequence shown here is derived from an EMBL/GenBank/DDBJ whole genome shotgun (WGS) entry which is preliminary data.</text>
</comment>
<evidence type="ECO:0000256" key="2">
    <source>
        <dbReference type="ARBA" id="ARBA00012438"/>
    </source>
</evidence>
<dbReference type="InterPro" id="IPR036890">
    <property type="entry name" value="HATPase_C_sf"/>
</dbReference>
<keyword evidence="3 9" id="KW-0597">Phosphoprotein</keyword>
<feature type="domain" description="Response regulatory" evidence="11">
    <location>
        <begin position="540"/>
        <end position="656"/>
    </location>
</feature>
<organism evidence="14 15">
    <name type="scientific">Prosthecobacter dejongeii</name>
    <dbReference type="NCBI Taxonomy" id="48465"/>
    <lineage>
        <taxon>Bacteria</taxon>
        <taxon>Pseudomonadati</taxon>
        <taxon>Verrucomicrobiota</taxon>
        <taxon>Verrucomicrobiia</taxon>
        <taxon>Verrucomicrobiales</taxon>
        <taxon>Verrucomicrobiaceae</taxon>
        <taxon>Prosthecobacter</taxon>
    </lineage>
</organism>
<feature type="domain" description="PAC" evidence="13">
    <location>
        <begin position="221"/>
        <end position="274"/>
    </location>
</feature>
<dbReference type="SUPFAM" id="SSF52172">
    <property type="entry name" value="CheY-like"/>
    <property type="match status" value="2"/>
</dbReference>
<evidence type="ECO:0000259" key="10">
    <source>
        <dbReference type="PROSITE" id="PS50109"/>
    </source>
</evidence>
<keyword evidence="4" id="KW-0808">Transferase</keyword>
<dbReference type="PROSITE" id="PS50113">
    <property type="entry name" value="PAC"/>
    <property type="match status" value="1"/>
</dbReference>
<dbReference type="Pfam" id="PF00989">
    <property type="entry name" value="PAS"/>
    <property type="match status" value="1"/>
</dbReference>
<keyword evidence="5" id="KW-0547">Nucleotide-binding</keyword>
<dbReference type="RefSeq" id="WP_184206419.1">
    <property type="nucleotide sequence ID" value="NZ_JACHIF010000002.1"/>
</dbReference>
<feature type="modified residue" description="4-aspartylphosphate" evidence="9">
    <location>
        <position position="67"/>
    </location>
</feature>
<sequence length="657" mass="72316">MSIYGDLVAKTPSNPLTVFIVEDESLVAMDLEERLTQMGYQVLGIADNGLDALAELKRLTVDLVLMDIHLRDGMDGVEVASQLRQRSNVPVVFVTAHADEATLKRAGQTEPFGYVLKPFDERELRATIEMALYRHRAEAKLRKLERWLATTLNSIGDGVIATDDQRRITLINPLAESVTGWSHFEALGRPLEEVLEIYGEDGRNETSALFVEAVKSGSTVHMGENKCLKSRDGRMVPIDDSISPIRDDDGYINGCVVVFRDCTRSQQLQEERRRLETKMQETQRLESLGVLAAGIAHDFNNLLTVVTMNASLAKTFVARESQVMRGLTDIQAAAERAAQLCNQMLAYAGQGPVSKEALCINALTRDTAQLLTTAISKKTALSLDLGDHVPLVNGDRSQLQQVIMNLVINASESLQDLPGKIKLKTRYMHVEKARLFACRSGNSLPEGNYLMIEVKDTGEGMEPEVLARIFDPFFTTKFTGRGLGLAAVLGIVRSHGGDLSVESVSGAGTTFRIYLPTLEVAEEVTPGEIHDSTSWLGAGHALIVDDEATIRMAGQAVLEYLGFQVEVAEDGMRGLEKILRQAVSYQVVLLDLTMPNLDGREVYKIVRERMPHLPIIIMSGYSSHQATDLMNDGGPTSFIQKPFTVEAIKEKLMALLG</sequence>
<evidence type="ECO:0000259" key="11">
    <source>
        <dbReference type="PROSITE" id="PS50110"/>
    </source>
</evidence>
<feature type="modified residue" description="4-aspartylphosphate" evidence="9">
    <location>
        <position position="591"/>
    </location>
</feature>
<dbReference type="SMART" id="SM00091">
    <property type="entry name" value="PAS"/>
    <property type="match status" value="1"/>
</dbReference>
<dbReference type="EC" id="2.7.13.3" evidence="2"/>
<dbReference type="InterPro" id="IPR011006">
    <property type="entry name" value="CheY-like_superfamily"/>
</dbReference>
<dbReference type="InterPro" id="IPR013767">
    <property type="entry name" value="PAS_fold"/>
</dbReference>
<dbReference type="Gene3D" id="3.30.565.10">
    <property type="entry name" value="Histidine kinase-like ATPase, C-terminal domain"/>
    <property type="match status" value="1"/>
</dbReference>
<proteinExistence type="predicted"/>
<dbReference type="PANTHER" id="PTHR43065:SF42">
    <property type="entry name" value="TWO-COMPONENT SENSOR PPRA"/>
    <property type="match status" value="1"/>
</dbReference>
<dbReference type="PROSITE" id="PS50109">
    <property type="entry name" value="HIS_KIN"/>
    <property type="match status" value="1"/>
</dbReference>
<dbReference type="NCBIfam" id="TIGR00229">
    <property type="entry name" value="sensory_box"/>
    <property type="match status" value="1"/>
</dbReference>
<dbReference type="SUPFAM" id="SSF47384">
    <property type="entry name" value="Homodimeric domain of signal transducing histidine kinase"/>
    <property type="match status" value="1"/>
</dbReference>
<evidence type="ECO:0000259" key="12">
    <source>
        <dbReference type="PROSITE" id="PS50112"/>
    </source>
</evidence>
<evidence type="ECO:0000256" key="9">
    <source>
        <dbReference type="PROSITE-ProRule" id="PRU00169"/>
    </source>
</evidence>
<dbReference type="GO" id="GO:0000155">
    <property type="term" value="F:phosphorelay sensor kinase activity"/>
    <property type="evidence" value="ECO:0007669"/>
    <property type="project" value="InterPro"/>
</dbReference>
<evidence type="ECO:0000313" key="14">
    <source>
        <dbReference type="EMBL" id="MBB5036980.1"/>
    </source>
</evidence>
<evidence type="ECO:0000256" key="4">
    <source>
        <dbReference type="ARBA" id="ARBA00022679"/>
    </source>
</evidence>
<evidence type="ECO:0000256" key="1">
    <source>
        <dbReference type="ARBA" id="ARBA00000085"/>
    </source>
</evidence>
<protein>
    <recommendedName>
        <fullName evidence="2">histidine kinase</fullName>
        <ecNumber evidence="2">2.7.13.3</ecNumber>
    </recommendedName>
</protein>
<evidence type="ECO:0000256" key="8">
    <source>
        <dbReference type="ARBA" id="ARBA00023012"/>
    </source>
</evidence>
<evidence type="ECO:0000256" key="5">
    <source>
        <dbReference type="ARBA" id="ARBA00022741"/>
    </source>
</evidence>
<evidence type="ECO:0000313" key="15">
    <source>
        <dbReference type="Proteomes" id="UP000534294"/>
    </source>
</evidence>
<dbReference type="Gene3D" id="3.30.450.20">
    <property type="entry name" value="PAS domain"/>
    <property type="match status" value="1"/>
</dbReference>
<dbReference type="AlphaFoldDB" id="A0A7W8DPB4"/>
<dbReference type="InterPro" id="IPR003661">
    <property type="entry name" value="HisK_dim/P_dom"/>
</dbReference>
<dbReference type="CDD" id="cd17534">
    <property type="entry name" value="REC_DC-like"/>
    <property type="match status" value="1"/>
</dbReference>
<dbReference type="Gene3D" id="1.10.287.130">
    <property type="match status" value="1"/>
</dbReference>
<dbReference type="PROSITE" id="PS50110">
    <property type="entry name" value="RESPONSE_REGULATORY"/>
    <property type="match status" value="2"/>
</dbReference>
<dbReference type="InterPro" id="IPR000700">
    <property type="entry name" value="PAS-assoc_C"/>
</dbReference>
<reference evidence="14 15" key="1">
    <citation type="submission" date="2020-08" db="EMBL/GenBank/DDBJ databases">
        <title>Genomic Encyclopedia of Type Strains, Phase IV (KMG-IV): sequencing the most valuable type-strain genomes for metagenomic binning, comparative biology and taxonomic classification.</title>
        <authorList>
            <person name="Goeker M."/>
        </authorList>
    </citation>
    <scope>NUCLEOTIDE SEQUENCE [LARGE SCALE GENOMIC DNA]</scope>
    <source>
        <strain evidence="14 15">DSM 12251</strain>
    </source>
</reference>
<dbReference type="InterPro" id="IPR000014">
    <property type="entry name" value="PAS"/>
</dbReference>
<keyword evidence="6" id="KW-0418">Kinase</keyword>
<dbReference type="InterPro" id="IPR001789">
    <property type="entry name" value="Sig_transdc_resp-reg_receiver"/>
</dbReference>
<dbReference type="Pfam" id="PF00072">
    <property type="entry name" value="Response_reg"/>
    <property type="match status" value="2"/>
</dbReference>
<feature type="domain" description="PAS" evidence="12">
    <location>
        <begin position="144"/>
        <end position="217"/>
    </location>
</feature>
<evidence type="ECO:0000256" key="7">
    <source>
        <dbReference type="ARBA" id="ARBA00022840"/>
    </source>
</evidence>
<dbReference type="CDD" id="cd00130">
    <property type="entry name" value="PAS"/>
    <property type="match status" value="1"/>
</dbReference>
<keyword evidence="8" id="KW-0902">Two-component regulatory system</keyword>
<dbReference type="SMART" id="SM00086">
    <property type="entry name" value="PAC"/>
    <property type="match status" value="1"/>
</dbReference>
<feature type="domain" description="Histidine kinase" evidence="10">
    <location>
        <begin position="294"/>
        <end position="519"/>
    </location>
</feature>
<keyword evidence="7" id="KW-0067">ATP-binding</keyword>
<dbReference type="Pfam" id="PF02518">
    <property type="entry name" value="HATPase_c"/>
    <property type="match status" value="1"/>
</dbReference>
<dbReference type="SMART" id="SM00448">
    <property type="entry name" value="REC"/>
    <property type="match status" value="2"/>
</dbReference>
<dbReference type="PANTHER" id="PTHR43065">
    <property type="entry name" value="SENSOR HISTIDINE KINASE"/>
    <property type="match status" value="1"/>
</dbReference>
<dbReference type="EMBL" id="JACHIF010000002">
    <property type="protein sequence ID" value="MBB5036980.1"/>
    <property type="molecule type" value="Genomic_DNA"/>
</dbReference>
<name>A0A7W8DPB4_9BACT</name>
<accession>A0A7W8DPB4</accession>
<dbReference type="Proteomes" id="UP000534294">
    <property type="component" value="Unassembled WGS sequence"/>
</dbReference>
<dbReference type="InterPro" id="IPR001610">
    <property type="entry name" value="PAC"/>
</dbReference>
<evidence type="ECO:0000259" key="13">
    <source>
        <dbReference type="PROSITE" id="PS50113"/>
    </source>
</evidence>
<evidence type="ECO:0000256" key="3">
    <source>
        <dbReference type="ARBA" id="ARBA00022553"/>
    </source>
</evidence>